<dbReference type="InterPro" id="IPR051012">
    <property type="entry name" value="CellSynth/LPSAsmb/PSIAsmb"/>
</dbReference>
<evidence type="ECO:0000256" key="3">
    <source>
        <dbReference type="PROSITE-ProRule" id="PRU00339"/>
    </source>
</evidence>
<feature type="domain" description="Ancillary SecYEG translocon subunit/Cell division coordinator CpoB TPR" evidence="4">
    <location>
        <begin position="238"/>
        <end position="362"/>
    </location>
</feature>
<reference evidence="5 6" key="1">
    <citation type="journal article" date="2019" name="Nat. Microbiol.">
        <title>Mediterranean grassland soil C-N compound turnover is dependent on rainfall and depth, and is mediated by genomically divergent microorganisms.</title>
        <authorList>
            <person name="Diamond S."/>
            <person name="Andeer P.F."/>
            <person name="Li Z."/>
            <person name="Crits-Christoph A."/>
            <person name="Burstein D."/>
            <person name="Anantharaman K."/>
            <person name="Lane K.R."/>
            <person name="Thomas B.C."/>
            <person name="Pan C."/>
            <person name="Northen T.R."/>
            <person name="Banfield J.F."/>
        </authorList>
    </citation>
    <scope>NUCLEOTIDE SEQUENCE [LARGE SCALE GENOMIC DNA]</scope>
    <source>
        <strain evidence="5">WS_9</strain>
    </source>
</reference>
<dbReference type="InterPro" id="IPR018704">
    <property type="entry name" value="SecYEG/CpoB_TPR"/>
</dbReference>
<dbReference type="AlphaFoldDB" id="A0A538TI46"/>
<dbReference type="Pfam" id="PF14559">
    <property type="entry name" value="TPR_19"/>
    <property type="match status" value="1"/>
</dbReference>
<comment type="caution">
    <text evidence="5">The sequence shown here is derived from an EMBL/GenBank/DDBJ whole genome shotgun (WGS) entry which is preliminary data.</text>
</comment>
<dbReference type="EMBL" id="VBOZ01000032">
    <property type="protein sequence ID" value="TMQ63292.1"/>
    <property type="molecule type" value="Genomic_DNA"/>
</dbReference>
<evidence type="ECO:0000256" key="2">
    <source>
        <dbReference type="ARBA" id="ARBA00022803"/>
    </source>
</evidence>
<evidence type="ECO:0000313" key="5">
    <source>
        <dbReference type="EMBL" id="TMQ63292.1"/>
    </source>
</evidence>
<keyword evidence="2 3" id="KW-0802">TPR repeat</keyword>
<sequence>MFSTALLVGALIAPPPSYAGDKQKVEADKKGAPAELKEAGLAFESARLLSAADRVPALEGLGQTAASVLRGDLTQEEQAAASALSAQIRYELKDYRGAADEYRRAAGRMGNGPFVDDAEFASIRAMEEAGQDREAAGEWVAWEKRHPQSAMRGEARLAQAWNALRRGDTDIAARQLAALTQTNPWYERDSRFGLAKGTLLYTQGKPIEALAAVGLRTPGPAATYLRGLCYRGQGSVLQSAASFQEVAERYPDSPLRDPAMLAKADAFLVARDYRSASEEFARVVKKAHDPRVIGEAEVRGAGSLFLAGAADSSLAILRGIVQRYPDTDVAARAQFLVGEVLLSRGQYAEAIVEMNRVLSQYFQHSVAASAQYRVGRCLDALGRKGDATGTYQAVVSGYPLEPEAPAAAYLAGVGLLSQGKARAAAPYFQIVLDRYVAQMDKPNLDMFRSPERLELVDAALCLLLYSYHRAGDLGQLAGAPHVLLEKMPPSRSPWRAYALLIDADASASQARYPESQATLQRLTHDFPDNPIGANATKLLAWTYARQGRDSLAIATEERLVARYGGSANPDIVSAAYLDIAHDRFNEKNYRAAALGYEAFLKRFPTHPRRLLAHYQAGLAYVRLNRAGDAVDHWEAIVKDSASAPIAERAWARAGDLYFQAQRYEEAKRCYRGLLENFAQTDAAGLAMLRMGQCEYNAGYDGAALQRYSEVIARFPDTPYAKEAQRGSELSLYRLGQTAKGTAELAKLVEQYPTGSFAGDALFQIAKNDYQAKRYAAAADGFRRVVSQFPGYSAADQAQYLLADSYAHAGSLEESRMAYEQFLAFFPTSELRPTAEFQLGLQQFQAKDYMRAAVSFTQVLGESASVDVRSASRYNLALCQRQLGQTDEAKAALLRYREEHPNDARAADIAYQIGDLEEAVGNQATALDEFQKALASRPSPALELELNYRVGRGLEEQGNVDAALKAYNRATASTDLKNAFRLSAVARCAAIYEAKKDYVRAMYAYRDIAQNSKDNELAAAAKGRASELESRGVKKR</sequence>
<dbReference type="SMART" id="SM00028">
    <property type="entry name" value="TPR"/>
    <property type="match status" value="12"/>
</dbReference>
<gene>
    <name evidence="5" type="ORF">E6K79_10340</name>
</gene>
<name>A0A538TI46_UNCEI</name>
<dbReference type="Pfam" id="PF13432">
    <property type="entry name" value="TPR_16"/>
    <property type="match status" value="5"/>
</dbReference>
<dbReference type="InterPro" id="IPR011990">
    <property type="entry name" value="TPR-like_helical_dom_sf"/>
</dbReference>
<keyword evidence="1" id="KW-0677">Repeat</keyword>
<dbReference type="Gene3D" id="1.25.40.10">
    <property type="entry name" value="Tetratricopeptide repeat domain"/>
    <property type="match status" value="8"/>
</dbReference>
<accession>A0A538TI46</accession>
<evidence type="ECO:0000313" key="6">
    <source>
        <dbReference type="Proteomes" id="UP000317691"/>
    </source>
</evidence>
<dbReference type="Proteomes" id="UP000317691">
    <property type="component" value="Unassembled WGS sequence"/>
</dbReference>
<dbReference type="PROSITE" id="PS50005">
    <property type="entry name" value="TPR"/>
    <property type="match status" value="1"/>
</dbReference>
<dbReference type="SUPFAM" id="SSF48452">
    <property type="entry name" value="TPR-like"/>
    <property type="match status" value="5"/>
</dbReference>
<protein>
    <submittedName>
        <fullName evidence="5">Tetratricopeptide repeat protein</fullName>
    </submittedName>
</protein>
<evidence type="ECO:0000259" key="4">
    <source>
        <dbReference type="Pfam" id="PF09976"/>
    </source>
</evidence>
<feature type="repeat" description="TPR" evidence="3">
    <location>
        <begin position="906"/>
        <end position="939"/>
    </location>
</feature>
<dbReference type="PANTHER" id="PTHR45586:SF1">
    <property type="entry name" value="LIPOPOLYSACCHARIDE ASSEMBLY PROTEIN B"/>
    <property type="match status" value="1"/>
</dbReference>
<proteinExistence type="predicted"/>
<organism evidence="5 6">
    <name type="scientific">Eiseniibacteriota bacterium</name>
    <dbReference type="NCBI Taxonomy" id="2212470"/>
    <lineage>
        <taxon>Bacteria</taxon>
        <taxon>Candidatus Eiseniibacteriota</taxon>
    </lineage>
</organism>
<dbReference type="PANTHER" id="PTHR45586">
    <property type="entry name" value="TPR REPEAT-CONTAINING PROTEIN PA4667"/>
    <property type="match status" value="1"/>
</dbReference>
<dbReference type="InterPro" id="IPR019734">
    <property type="entry name" value="TPR_rpt"/>
</dbReference>
<dbReference type="Pfam" id="PF09976">
    <property type="entry name" value="TPR_21"/>
    <property type="match status" value="1"/>
</dbReference>
<evidence type="ECO:0000256" key="1">
    <source>
        <dbReference type="ARBA" id="ARBA00022737"/>
    </source>
</evidence>